<dbReference type="InterPro" id="IPR016181">
    <property type="entry name" value="Acyl_CoA_acyltransferase"/>
</dbReference>
<dbReference type="EMBL" id="JAUSVK010000001">
    <property type="protein sequence ID" value="MDQ0395336.1"/>
    <property type="molecule type" value="Genomic_DNA"/>
</dbReference>
<dbReference type="InterPro" id="IPR000182">
    <property type="entry name" value="GNAT_dom"/>
</dbReference>
<evidence type="ECO:0000256" key="1">
    <source>
        <dbReference type="SAM" id="MobiDB-lite"/>
    </source>
</evidence>
<evidence type="ECO:0000313" key="3">
    <source>
        <dbReference type="EMBL" id="MDQ0395336.1"/>
    </source>
</evidence>
<accession>A0ABU0FL55</accession>
<keyword evidence="4" id="KW-1185">Reference proteome</keyword>
<feature type="region of interest" description="Disordered" evidence="1">
    <location>
        <begin position="1"/>
        <end position="26"/>
    </location>
</feature>
<feature type="domain" description="N-acetyltransferase" evidence="2">
    <location>
        <begin position="44"/>
        <end position="171"/>
    </location>
</feature>
<evidence type="ECO:0000313" key="4">
    <source>
        <dbReference type="Proteomes" id="UP001237448"/>
    </source>
</evidence>
<evidence type="ECO:0000259" key="2">
    <source>
        <dbReference type="Pfam" id="PF13302"/>
    </source>
</evidence>
<dbReference type="Proteomes" id="UP001237448">
    <property type="component" value="Unassembled WGS sequence"/>
</dbReference>
<dbReference type="RefSeq" id="WP_307433936.1">
    <property type="nucleotide sequence ID" value="NZ_JAUSVK010000001.1"/>
</dbReference>
<dbReference type="Gene3D" id="3.40.630.30">
    <property type="match status" value="1"/>
</dbReference>
<sequence length="217" mass="24316">MARMPTRFGPQTGQSRPGGWSPSILPPSFVRPAPKRPVLIDTERFRLRSLAVADVDAQFCSWFADPDMLRGLNLVREEWTAEAIERRIQALAETPNYLFGIFTRPGAGLIGYCSLDINPRQRTAEMTAAIGDKAWRGQRVLAEIGRPLIRNFMEHGGVDKVIAHVLASNRKVLFELIGSDFYYEARLREAVLLASGKREDLLAFAVLKSISFPDLCK</sequence>
<protein>
    <submittedName>
        <fullName evidence="3">RimJ/RimL family protein N-acetyltransferase</fullName>
    </submittedName>
</protein>
<dbReference type="Pfam" id="PF13302">
    <property type="entry name" value="Acetyltransf_3"/>
    <property type="match status" value="1"/>
</dbReference>
<gene>
    <name evidence="3" type="ORF">J3R73_005128</name>
</gene>
<comment type="caution">
    <text evidence="3">The sequence shown here is derived from an EMBL/GenBank/DDBJ whole genome shotgun (WGS) entry which is preliminary data.</text>
</comment>
<dbReference type="SUPFAM" id="SSF55729">
    <property type="entry name" value="Acyl-CoA N-acyltransferases (Nat)"/>
    <property type="match status" value="1"/>
</dbReference>
<proteinExistence type="predicted"/>
<organism evidence="3 4">
    <name type="scientific">Labrys monachus</name>
    <dbReference type="NCBI Taxonomy" id="217067"/>
    <lineage>
        <taxon>Bacteria</taxon>
        <taxon>Pseudomonadati</taxon>
        <taxon>Pseudomonadota</taxon>
        <taxon>Alphaproteobacteria</taxon>
        <taxon>Hyphomicrobiales</taxon>
        <taxon>Xanthobacteraceae</taxon>
        <taxon>Labrys</taxon>
    </lineage>
</organism>
<reference evidence="3 4" key="1">
    <citation type="submission" date="2023-07" db="EMBL/GenBank/DDBJ databases">
        <title>Genomic Encyclopedia of Type Strains, Phase IV (KMG-IV): sequencing the most valuable type-strain genomes for metagenomic binning, comparative biology and taxonomic classification.</title>
        <authorList>
            <person name="Goeker M."/>
        </authorList>
    </citation>
    <scope>NUCLEOTIDE SEQUENCE [LARGE SCALE GENOMIC DNA]</scope>
    <source>
        <strain evidence="3 4">DSM 5896</strain>
    </source>
</reference>
<name>A0ABU0FL55_9HYPH</name>